<dbReference type="Proteomes" id="UP001066276">
    <property type="component" value="Chromosome 2_1"/>
</dbReference>
<organism evidence="2 3">
    <name type="scientific">Pleurodeles waltl</name>
    <name type="common">Iberian ribbed newt</name>
    <dbReference type="NCBI Taxonomy" id="8319"/>
    <lineage>
        <taxon>Eukaryota</taxon>
        <taxon>Metazoa</taxon>
        <taxon>Chordata</taxon>
        <taxon>Craniata</taxon>
        <taxon>Vertebrata</taxon>
        <taxon>Euteleostomi</taxon>
        <taxon>Amphibia</taxon>
        <taxon>Batrachia</taxon>
        <taxon>Caudata</taxon>
        <taxon>Salamandroidea</taxon>
        <taxon>Salamandridae</taxon>
        <taxon>Pleurodelinae</taxon>
        <taxon>Pleurodeles</taxon>
    </lineage>
</organism>
<proteinExistence type="predicted"/>
<accession>A0AAV7VQ82</accession>
<feature type="region of interest" description="Disordered" evidence="1">
    <location>
        <begin position="86"/>
        <end position="126"/>
    </location>
</feature>
<gene>
    <name evidence="2" type="ORF">NDU88_006826</name>
</gene>
<dbReference type="EMBL" id="JANPWB010000003">
    <property type="protein sequence ID" value="KAJ1203031.1"/>
    <property type="molecule type" value="Genomic_DNA"/>
</dbReference>
<evidence type="ECO:0000313" key="3">
    <source>
        <dbReference type="Proteomes" id="UP001066276"/>
    </source>
</evidence>
<dbReference type="AlphaFoldDB" id="A0AAV7VQ82"/>
<protein>
    <submittedName>
        <fullName evidence="2">Uncharacterized protein</fullName>
    </submittedName>
</protein>
<feature type="compositionally biased region" description="Basic and acidic residues" evidence="1">
    <location>
        <begin position="86"/>
        <end position="96"/>
    </location>
</feature>
<reference evidence="2" key="1">
    <citation type="journal article" date="2022" name="bioRxiv">
        <title>Sequencing and chromosome-scale assembly of the giantPleurodeles waltlgenome.</title>
        <authorList>
            <person name="Brown T."/>
            <person name="Elewa A."/>
            <person name="Iarovenko S."/>
            <person name="Subramanian E."/>
            <person name="Araus A.J."/>
            <person name="Petzold A."/>
            <person name="Susuki M."/>
            <person name="Suzuki K.-i.T."/>
            <person name="Hayashi T."/>
            <person name="Toyoda A."/>
            <person name="Oliveira C."/>
            <person name="Osipova E."/>
            <person name="Leigh N.D."/>
            <person name="Simon A."/>
            <person name="Yun M.H."/>
        </authorList>
    </citation>
    <scope>NUCLEOTIDE SEQUENCE</scope>
    <source>
        <strain evidence="2">20211129_DDA</strain>
        <tissue evidence="2">Liver</tissue>
    </source>
</reference>
<keyword evidence="3" id="KW-1185">Reference proteome</keyword>
<feature type="region of interest" description="Disordered" evidence="1">
    <location>
        <begin position="48"/>
        <end position="74"/>
    </location>
</feature>
<sequence>MADRTHSSGAPPSDLRILPYSVHNSTLTDRIASLNFSYEAGPAWHEGTLRSRRHGPARQAQSAEGGFGHVGIRKDGMMATTQENRHKILESERKTSTSEVDNGPTHLSQVAMVPETEDEAKDTHCD</sequence>
<name>A0AAV7VQ82_PLEWA</name>
<evidence type="ECO:0000313" key="2">
    <source>
        <dbReference type="EMBL" id="KAJ1203031.1"/>
    </source>
</evidence>
<evidence type="ECO:0000256" key="1">
    <source>
        <dbReference type="SAM" id="MobiDB-lite"/>
    </source>
</evidence>
<feature type="compositionally biased region" description="Polar residues" evidence="1">
    <location>
        <begin position="97"/>
        <end position="108"/>
    </location>
</feature>
<comment type="caution">
    <text evidence="2">The sequence shown here is derived from an EMBL/GenBank/DDBJ whole genome shotgun (WGS) entry which is preliminary data.</text>
</comment>